<feature type="domain" description="ATPase AAA-type core" evidence="2">
    <location>
        <begin position="285"/>
        <end position="313"/>
    </location>
</feature>
<feature type="region of interest" description="Disordered" evidence="1">
    <location>
        <begin position="105"/>
        <end position="133"/>
    </location>
</feature>
<dbReference type="Pfam" id="PF00004">
    <property type="entry name" value="AAA"/>
    <property type="match status" value="1"/>
</dbReference>
<accession>A0A4Q2DZ63</accession>
<feature type="compositionally biased region" description="Low complexity" evidence="1">
    <location>
        <begin position="248"/>
        <end position="259"/>
    </location>
</feature>
<dbReference type="GO" id="GO:0005524">
    <property type="term" value="F:ATP binding"/>
    <property type="evidence" value="ECO:0007669"/>
    <property type="project" value="InterPro"/>
</dbReference>
<dbReference type="InterPro" id="IPR027417">
    <property type="entry name" value="P-loop_NTPase"/>
</dbReference>
<dbReference type="GO" id="GO:0003677">
    <property type="term" value="F:DNA binding"/>
    <property type="evidence" value="ECO:0007669"/>
    <property type="project" value="TreeGrafter"/>
</dbReference>
<feature type="region of interest" description="Disordered" evidence="1">
    <location>
        <begin position="1"/>
        <end position="41"/>
    </location>
</feature>
<evidence type="ECO:0000313" key="3">
    <source>
        <dbReference type="EMBL" id="RXW25261.1"/>
    </source>
</evidence>
<protein>
    <recommendedName>
        <fullName evidence="2">ATPase AAA-type core domain-containing protein</fullName>
    </recommendedName>
</protein>
<organism evidence="3 4">
    <name type="scientific">Candolleomyces aberdarensis</name>
    <dbReference type="NCBI Taxonomy" id="2316362"/>
    <lineage>
        <taxon>Eukaryota</taxon>
        <taxon>Fungi</taxon>
        <taxon>Dikarya</taxon>
        <taxon>Basidiomycota</taxon>
        <taxon>Agaricomycotina</taxon>
        <taxon>Agaricomycetes</taxon>
        <taxon>Agaricomycetidae</taxon>
        <taxon>Agaricales</taxon>
        <taxon>Agaricineae</taxon>
        <taxon>Psathyrellaceae</taxon>
        <taxon>Candolleomyces</taxon>
    </lineage>
</organism>
<dbReference type="SUPFAM" id="SSF52540">
    <property type="entry name" value="P-loop containing nucleoside triphosphate hydrolases"/>
    <property type="match status" value="1"/>
</dbReference>
<dbReference type="GO" id="GO:0016887">
    <property type="term" value="F:ATP hydrolysis activity"/>
    <property type="evidence" value="ECO:0007669"/>
    <property type="project" value="InterPro"/>
</dbReference>
<sequence>MFTTKAAKGPPTVITLESSPETPDSIVETGSQPSTAVVPVDGHNSGIPANPNENILPDIDSSLESASILPQLSPPETLCIPSAANQDAAAPILSERVEGMTPSKPIVIDIDSSPIKPAASRPQGGSSGGPTLAEKWRPRCAEEVLGNEASATYLRNWLRALELQLETAAPPVRPPATSQRRNKDNRAVPNRTRKRPRVITEVVRPRYRKRAKTESDDEDDWIVNDQDQDEDNAYASSYYTSDYEAELPSSPIPSTSSIPDTGSEITTPNPLEDIPPDLGELHNTILLVGPPGSGKTASVYACAEELGWEVFEVFPGIGKRSGTSIENLVGEVGKNHLVRQRPHGRHDFFTFGSPSKPKRKQGLDGLLKSEPFEHDQSSASLTEPGIQEIAADQAPSFVQSLILLEEVDILFKEDVRFWETVINLIRECKRPIICTCNGQRRNLAIGANFVF</sequence>
<feature type="region of interest" description="Disordered" evidence="1">
    <location>
        <begin position="244"/>
        <end position="264"/>
    </location>
</feature>
<dbReference type="AlphaFoldDB" id="A0A4Q2DZ63"/>
<proteinExistence type="predicted"/>
<dbReference type="STRING" id="2316362.A0A4Q2DZ63"/>
<gene>
    <name evidence="3" type="ORF">EST38_g622</name>
</gene>
<feature type="compositionally biased region" description="Acidic residues" evidence="1">
    <location>
        <begin position="215"/>
        <end position="229"/>
    </location>
</feature>
<dbReference type="EMBL" id="SDEE01000007">
    <property type="protein sequence ID" value="RXW25261.1"/>
    <property type="molecule type" value="Genomic_DNA"/>
</dbReference>
<dbReference type="GO" id="GO:0005634">
    <property type="term" value="C:nucleus"/>
    <property type="evidence" value="ECO:0007669"/>
    <property type="project" value="TreeGrafter"/>
</dbReference>
<comment type="caution">
    <text evidence="3">The sequence shown here is derived from an EMBL/GenBank/DDBJ whole genome shotgun (WGS) entry which is preliminary data.</text>
</comment>
<dbReference type="PANTHER" id="PTHR23389">
    <property type="entry name" value="CHROMOSOME TRANSMISSION FIDELITY FACTOR 18"/>
    <property type="match status" value="1"/>
</dbReference>
<feature type="region of interest" description="Disordered" evidence="1">
    <location>
        <begin position="168"/>
        <end position="229"/>
    </location>
</feature>
<evidence type="ECO:0000259" key="2">
    <source>
        <dbReference type="Pfam" id="PF00004"/>
    </source>
</evidence>
<feature type="compositionally biased region" description="Polar residues" evidence="1">
    <location>
        <begin position="15"/>
        <end position="35"/>
    </location>
</feature>
<keyword evidence="4" id="KW-1185">Reference proteome</keyword>
<dbReference type="Gene3D" id="3.40.50.300">
    <property type="entry name" value="P-loop containing nucleotide triphosphate hydrolases"/>
    <property type="match status" value="1"/>
</dbReference>
<dbReference type="PANTHER" id="PTHR23389:SF21">
    <property type="entry name" value="ATPASE FAMILY AAA DOMAIN-CONTAINING PROTEIN 5"/>
    <property type="match status" value="1"/>
</dbReference>
<dbReference type="Proteomes" id="UP000290288">
    <property type="component" value="Unassembled WGS sequence"/>
</dbReference>
<reference evidence="3 4" key="1">
    <citation type="submission" date="2019-01" db="EMBL/GenBank/DDBJ databases">
        <title>Draft genome sequence of Psathyrella aberdarensis IHI B618.</title>
        <authorList>
            <person name="Buettner E."/>
            <person name="Kellner H."/>
        </authorList>
    </citation>
    <scope>NUCLEOTIDE SEQUENCE [LARGE SCALE GENOMIC DNA]</scope>
    <source>
        <strain evidence="3 4">IHI B618</strain>
    </source>
</reference>
<evidence type="ECO:0000256" key="1">
    <source>
        <dbReference type="SAM" id="MobiDB-lite"/>
    </source>
</evidence>
<dbReference type="InterPro" id="IPR003959">
    <property type="entry name" value="ATPase_AAA_core"/>
</dbReference>
<name>A0A4Q2DZ63_9AGAR</name>
<evidence type="ECO:0000313" key="4">
    <source>
        <dbReference type="Proteomes" id="UP000290288"/>
    </source>
</evidence>
<dbReference type="OrthoDB" id="9996895at2759"/>